<sequence length="200" mass="19974">MIVAASGGGTGINAISAACSAPTGAPGASIFGCLNTDHSAGVSFSTTDGQIDFGAGGQAKIIPAAGNGPGFTNLTIGLVGHTFSTLIFNIEAQSDGMVSFASNLGDVSVPFALDGAGNNFFTISGDNFTWISFTTSGLGTYGHGRDTFTDGNIVDVKQVRFDGLDQGGSNNPPPDVPEPATLLLLCAGLAGIGAARRRKG</sequence>
<proteinExistence type="predicted"/>
<gene>
    <name evidence="2" type="ORF">GCM10008942_15970</name>
</gene>
<dbReference type="NCBIfam" id="TIGR02595">
    <property type="entry name" value="PEP_CTERM"/>
    <property type="match status" value="1"/>
</dbReference>
<dbReference type="Pfam" id="PF07589">
    <property type="entry name" value="PEP-CTERM"/>
    <property type="match status" value="1"/>
</dbReference>
<feature type="domain" description="Ice-binding protein C-terminal" evidence="1">
    <location>
        <begin position="175"/>
        <end position="198"/>
    </location>
</feature>
<organism evidence="2 3">
    <name type="scientific">Rhizomicrobium electricum</name>
    <dbReference type="NCBI Taxonomy" id="480070"/>
    <lineage>
        <taxon>Bacteria</taxon>
        <taxon>Pseudomonadati</taxon>
        <taxon>Pseudomonadota</taxon>
        <taxon>Alphaproteobacteria</taxon>
        <taxon>Micropepsales</taxon>
        <taxon>Micropepsaceae</taxon>
        <taxon>Rhizomicrobium</taxon>
    </lineage>
</organism>
<dbReference type="EMBL" id="BAAADD010000004">
    <property type="protein sequence ID" value="GAA0568194.1"/>
    <property type="molecule type" value="Genomic_DNA"/>
</dbReference>
<dbReference type="Proteomes" id="UP001499951">
    <property type="component" value="Unassembled WGS sequence"/>
</dbReference>
<accession>A0ABN1EJY2</accession>
<reference evidence="2 3" key="1">
    <citation type="journal article" date="2019" name="Int. J. Syst. Evol. Microbiol.">
        <title>The Global Catalogue of Microorganisms (GCM) 10K type strain sequencing project: providing services to taxonomists for standard genome sequencing and annotation.</title>
        <authorList>
            <consortium name="The Broad Institute Genomics Platform"/>
            <consortium name="The Broad Institute Genome Sequencing Center for Infectious Disease"/>
            <person name="Wu L."/>
            <person name="Ma J."/>
        </authorList>
    </citation>
    <scope>NUCLEOTIDE SEQUENCE [LARGE SCALE GENOMIC DNA]</scope>
    <source>
        <strain evidence="2 3">JCM 15089</strain>
    </source>
</reference>
<evidence type="ECO:0000313" key="3">
    <source>
        <dbReference type="Proteomes" id="UP001499951"/>
    </source>
</evidence>
<evidence type="ECO:0000313" key="2">
    <source>
        <dbReference type="EMBL" id="GAA0568194.1"/>
    </source>
</evidence>
<comment type="caution">
    <text evidence="2">The sequence shown here is derived from an EMBL/GenBank/DDBJ whole genome shotgun (WGS) entry which is preliminary data.</text>
</comment>
<keyword evidence="3" id="KW-1185">Reference proteome</keyword>
<evidence type="ECO:0000259" key="1">
    <source>
        <dbReference type="Pfam" id="PF07589"/>
    </source>
</evidence>
<dbReference type="InterPro" id="IPR013424">
    <property type="entry name" value="Ice-binding_C"/>
</dbReference>
<name>A0ABN1EJY2_9PROT</name>
<protein>
    <recommendedName>
        <fullName evidence="1">Ice-binding protein C-terminal domain-containing protein</fullName>
    </recommendedName>
</protein>